<dbReference type="AlphaFoldDB" id="A0AAY4EMM8"/>
<name>A0AAY4EMM8_9TELE</name>
<gene>
    <name evidence="2" type="primary">RFLNB</name>
</gene>
<dbReference type="SUPFAM" id="SSF48726">
    <property type="entry name" value="Immunoglobulin"/>
    <property type="match status" value="1"/>
</dbReference>
<dbReference type="Ensembl" id="ENSDCDT00010069328.1">
    <property type="protein sequence ID" value="ENSDCDP00010058623.1"/>
    <property type="gene ID" value="ENSDCDG00010032939.1"/>
</dbReference>
<accession>A0AAY4EMM8</accession>
<dbReference type="Gene3D" id="2.60.40.10">
    <property type="entry name" value="Immunoglobulins"/>
    <property type="match status" value="1"/>
</dbReference>
<proteinExistence type="predicted"/>
<dbReference type="InterPro" id="IPR013783">
    <property type="entry name" value="Ig-like_fold"/>
</dbReference>
<keyword evidence="3" id="KW-1185">Reference proteome</keyword>
<reference evidence="2" key="3">
    <citation type="submission" date="2025-09" db="UniProtKB">
        <authorList>
            <consortium name="Ensembl"/>
        </authorList>
    </citation>
    <scope>IDENTIFICATION</scope>
</reference>
<organism evidence="2 3">
    <name type="scientific">Denticeps clupeoides</name>
    <name type="common">denticle herring</name>
    <dbReference type="NCBI Taxonomy" id="299321"/>
    <lineage>
        <taxon>Eukaryota</taxon>
        <taxon>Metazoa</taxon>
        <taxon>Chordata</taxon>
        <taxon>Craniata</taxon>
        <taxon>Vertebrata</taxon>
        <taxon>Euteleostomi</taxon>
        <taxon>Actinopterygii</taxon>
        <taxon>Neopterygii</taxon>
        <taxon>Teleostei</taxon>
        <taxon>Clupei</taxon>
        <taxon>Clupeiformes</taxon>
        <taxon>Denticipitoidei</taxon>
        <taxon>Denticipitidae</taxon>
        <taxon>Denticeps</taxon>
    </lineage>
</organism>
<dbReference type="InterPro" id="IPR003597">
    <property type="entry name" value="Ig_C1-set"/>
</dbReference>
<reference evidence="2" key="2">
    <citation type="submission" date="2025-08" db="UniProtKB">
        <authorList>
            <consortium name="Ensembl"/>
        </authorList>
    </citation>
    <scope>IDENTIFICATION</scope>
</reference>
<dbReference type="InterPro" id="IPR036179">
    <property type="entry name" value="Ig-like_dom_sf"/>
</dbReference>
<dbReference type="Pfam" id="PF07654">
    <property type="entry name" value="C1-set"/>
    <property type="match status" value="1"/>
</dbReference>
<evidence type="ECO:0000313" key="2">
    <source>
        <dbReference type="Ensembl" id="ENSDCDP00010058623.1"/>
    </source>
</evidence>
<feature type="domain" description="Immunoglobulin C1-set" evidence="1">
    <location>
        <begin position="29"/>
        <end position="103"/>
    </location>
</feature>
<reference evidence="2 3" key="1">
    <citation type="submission" date="2020-06" db="EMBL/GenBank/DDBJ databases">
        <authorList>
            <consortium name="Wellcome Sanger Institute Data Sharing"/>
        </authorList>
    </citation>
    <scope>NUCLEOTIDE SEQUENCE [LARGE SCALE GENOMIC DNA]</scope>
</reference>
<sequence length="119" mass="12883">MIGFHLVLAEGPKTLTPKFTWLLPAGVPSVSSDSAAVMCVVSGLYARQADMDITRNSRDATEPRGRVSVSVLRDPDGTYTAAGLLHGSVRPTETYKCKVKQDGQTYTSEMQPSLCQHLI</sequence>
<evidence type="ECO:0000259" key="1">
    <source>
        <dbReference type="Pfam" id="PF07654"/>
    </source>
</evidence>
<evidence type="ECO:0000313" key="3">
    <source>
        <dbReference type="Proteomes" id="UP000694580"/>
    </source>
</evidence>
<dbReference type="Proteomes" id="UP000694580">
    <property type="component" value="Chromosome 13"/>
</dbReference>
<protein>
    <recommendedName>
        <fullName evidence="1">Immunoglobulin C1-set domain-containing protein</fullName>
    </recommendedName>
</protein>